<dbReference type="RefSeq" id="WP_068695859.1">
    <property type="nucleotide sequence ID" value="NZ_CP014167.1"/>
</dbReference>
<proteinExistence type="predicted"/>
<evidence type="ECO:0000313" key="2">
    <source>
        <dbReference type="Proteomes" id="UP000092573"/>
    </source>
</evidence>
<keyword evidence="2" id="KW-1185">Reference proteome</keyword>
<name>A0A1B1N073_9BACL</name>
<evidence type="ECO:0000313" key="1">
    <source>
        <dbReference type="EMBL" id="ANS74822.1"/>
    </source>
</evidence>
<dbReference type="Proteomes" id="UP000092573">
    <property type="component" value="Chromosome"/>
</dbReference>
<dbReference type="AlphaFoldDB" id="A0A1B1N073"/>
<accession>A0A1B1N073</accession>
<sequence>MKLRIFPIVATVVVSALLLFGGWYGYRQIALQSPFEKMVTQYNGVNNVQLNINHNTVTLKLDLKPQTDLRDLVQHIKDKGGSLIRGKELKLEVQDHSNEALNKWWSEALFPIAEAMENKKYTEITSTLDKLKNEVPGLKATAEMDDTNVYISLTDGKASKFIILPRKAEQVGVWNNA</sequence>
<organism evidence="1 2">
    <name type="scientific">Paenibacillus yonginensis</name>
    <dbReference type="NCBI Taxonomy" id="1462996"/>
    <lineage>
        <taxon>Bacteria</taxon>
        <taxon>Bacillati</taxon>
        <taxon>Bacillota</taxon>
        <taxon>Bacilli</taxon>
        <taxon>Bacillales</taxon>
        <taxon>Paenibacillaceae</taxon>
        <taxon>Paenibacillus</taxon>
    </lineage>
</organism>
<protein>
    <submittedName>
        <fullName evidence="1">Uncharacterized protein</fullName>
    </submittedName>
</protein>
<gene>
    <name evidence="1" type="ORF">AWM70_09640</name>
</gene>
<dbReference type="EMBL" id="CP014167">
    <property type="protein sequence ID" value="ANS74822.1"/>
    <property type="molecule type" value="Genomic_DNA"/>
</dbReference>
<reference evidence="1 2" key="1">
    <citation type="submission" date="2016-01" db="EMBL/GenBank/DDBJ databases">
        <title>Complete Genome Sequence of Paenibacillus yonginensis DCY84, a novel Plant Growth-Promoting Bacteria with Elicitation of Induced Systemic Resistance.</title>
        <authorList>
            <person name="Kim Y.J."/>
            <person name="Yang D.C."/>
            <person name="Sukweenadhi J."/>
        </authorList>
    </citation>
    <scope>NUCLEOTIDE SEQUENCE [LARGE SCALE GENOMIC DNA]</scope>
    <source>
        <strain evidence="1 2">DCY84</strain>
    </source>
</reference>
<dbReference type="OrthoDB" id="2652483at2"/>
<dbReference type="STRING" id="1462996.AWM70_09640"/>
<dbReference type="KEGG" id="pyg:AWM70_09640"/>